<evidence type="ECO:0000313" key="2">
    <source>
        <dbReference type="Proteomes" id="UP000807469"/>
    </source>
</evidence>
<accession>A0A9P5YTW0</accession>
<dbReference type="Proteomes" id="UP000807469">
    <property type="component" value="Unassembled WGS sequence"/>
</dbReference>
<protein>
    <submittedName>
        <fullName evidence="1">Uncharacterized protein</fullName>
    </submittedName>
</protein>
<dbReference type="EMBL" id="MU155335">
    <property type="protein sequence ID" value="KAF9475369.1"/>
    <property type="molecule type" value="Genomic_DNA"/>
</dbReference>
<comment type="caution">
    <text evidence="1">The sequence shown here is derived from an EMBL/GenBank/DDBJ whole genome shotgun (WGS) entry which is preliminary data.</text>
</comment>
<dbReference type="OrthoDB" id="2888357at2759"/>
<reference evidence="1" key="1">
    <citation type="submission" date="2020-11" db="EMBL/GenBank/DDBJ databases">
        <authorList>
            <consortium name="DOE Joint Genome Institute"/>
            <person name="Ahrendt S."/>
            <person name="Riley R."/>
            <person name="Andreopoulos W."/>
            <person name="Labutti K."/>
            <person name="Pangilinan J."/>
            <person name="Ruiz-Duenas F.J."/>
            <person name="Barrasa J.M."/>
            <person name="Sanchez-Garcia M."/>
            <person name="Camarero S."/>
            <person name="Miyauchi S."/>
            <person name="Serrano A."/>
            <person name="Linde D."/>
            <person name="Babiker R."/>
            <person name="Drula E."/>
            <person name="Ayuso-Fernandez I."/>
            <person name="Pacheco R."/>
            <person name="Padilla G."/>
            <person name="Ferreira P."/>
            <person name="Barriuso J."/>
            <person name="Kellner H."/>
            <person name="Castanera R."/>
            <person name="Alfaro M."/>
            <person name="Ramirez L."/>
            <person name="Pisabarro A.G."/>
            <person name="Kuo A."/>
            <person name="Tritt A."/>
            <person name="Lipzen A."/>
            <person name="He G."/>
            <person name="Yan M."/>
            <person name="Ng V."/>
            <person name="Cullen D."/>
            <person name="Martin F."/>
            <person name="Rosso M.-N."/>
            <person name="Henrissat B."/>
            <person name="Hibbett D."/>
            <person name="Martinez A.T."/>
            <person name="Grigoriev I.V."/>
        </authorList>
    </citation>
    <scope>NUCLEOTIDE SEQUENCE</scope>
    <source>
        <strain evidence="1">CIRM-BRFM 674</strain>
    </source>
</reference>
<gene>
    <name evidence="1" type="ORF">BDN70DRAFT_883792</name>
</gene>
<organism evidence="1 2">
    <name type="scientific">Pholiota conissans</name>
    <dbReference type="NCBI Taxonomy" id="109636"/>
    <lineage>
        <taxon>Eukaryota</taxon>
        <taxon>Fungi</taxon>
        <taxon>Dikarya</taxon>
        <taxon>Basidiomycota</taxon>
        <taxon>Agaricomycotina</taxon>
        <taxon>Agaricomycetes</taxon>
        <taxon>Agaricomycetidae</taxon>
        <taxon>Agaricales</taxon>
        <taxon>Agaricineae</taxon>
        <taxon>Strophariaceae</taxon>
        <taxon>Pholiota</taxon>
    </lineage>
</organism>
<evidence type="ECO:0000313" key="1">
    <source>
        <dbReference type="EMBL" id="KAF9475369.1"/>
    </source>
</evidence>
<dbReference type="AlphaFoldDB" id="A0A9P5YTW0"/>
<keyword evidence="2" id="KW-1185">Reference proteome</keyword>
<sequence length="363" mass="41100">MNWIVVRGYLTTSYLAPAHASGRHIRDVQSNSRSTELRLGERWMSTSTLAPELPVGHKRRGLPRIPMPSTLRPENIASSSEQIWDFSGKAQTSVWTSDGRKSSIYYAIKMELGSKLRPRIRFPPNTKGYFYYHASPDHSELAGSIRFRLCEGPKDFDRGHDLLTPSGQPWGYNLLDLAIHPGRKELLALIHAEGLADEETISDLAKLGLPQEHHKKPFLFSLADPFVFDLSASRACVRILTRKKLIRVDFRMNMFGQLMRPPVGESHWICPLIGSVKLQFELSTLPEHASFGPTLVLRVLEVVRPITMDPNYTGRVVAPPTPGTLVYRTVWGKKRIVCFPILRQKMSVDILELARKAWPNTDI</sequence>
<name>A0A9P5YTW0_9AGAR</name>
<proteinExistence type="predicted"/>